<evidence type="ECO:0000313" key="2">
    <source>
        <dbReference type="EMBL" id="ORZ13868.1"/>
    </source>
</evidence>
<accession>A0A1Y2GMC8</accession>
<evidence type="ECO:0000256" key="1">
    <source>
        <dbReference type="SAM" id="SignalP"/>
    </source>
</evidence>
<name>A0A1Y2GMC8_9FUNG</name>
<feature type="chain" id="PRO_5013254479" evidence="1">
    <location>
        <begin position="31"/>
        <end position="145"/>
    </location>
</feature>
<gene>
    <name evidence="2" type="ORF">BCR41DRAFT_387088</name>
</gene>
<proteinExistence type="predicted"/>
<comment type="caution">
    <text evidence="2">The sequence shown here is derived from an EMBL/GenBank/DDBJ whole genome shotgun (WGS) entry which is preliminary data.</text>
</comment>
<dbReference type="InParanoid" id="A0A1Y2GMC8"/>
<organism evidence="2 3">
    <name type="scientific">Lobosporangium transversale</name>
    <dbReference type="NCBI Taxonomy" id="64571"/>
    <lineage>
        <taxon>Eukaryota</taxon>
        <taxon>Fungi</taxon>
        <taxon>Fungi incertae sedis</taxon>
        <taxon>Mucoromycota</taxon>
        <taxon>Mortierellomycotina</taxon>
        <taxon>Mortierellomycetes</taxon>
        <taxon>Mortierellales</taxon>
        <taxon>Mortierellaceae</taxon>
        <taxon>Lobosporangium</taxon>
    </lineage>
</organism>
<dbReference type="AlphaFoldDB" id="A0A1Y2GMC8"/>
<reference evidence="2 3" key="1">
    <citation type="submission" date="2016-07" db="EMBL/GenBank/DDBJ databases">
        <title>Pervasive Adenine N6-methylation of Active Genes in Fungi.</title>
        <authorList>
            <consortium name="DOE Joint Genome Institute"/>
            <person name="Mondo S.J."/>
            <person name="Dannebaum R.O."/>
            <person name="Kuo R.C."/>
            <person name="Labutti K."/>
            <person name="Haridas S."/>
            <person name="Kuo A."/>
            <person name="Salamov A."/>
            <person name="Ahrendt S.R."/>
            <person name="Lipzen A."/>
            <person name="Sullivan W."/>
            <person name="Andreopoulos W.B."/>
            <person name="Clum A."/>
            <person name="Lindquist E."/>
            <person name="Daum C."/>
            <person name="Ramamoorthy G.K."/>
            <person name="Gryganskyi A."/>
            <person name="Culley D."/>
            <person name="Magnuson J.K."/>
            <person name="James T.Y."/>
            <person name="O'Malley M.A."/>
            <person name="Stajich J.E."/>
            <person name="Spatafora J.W."/>
            <person name="Visel A."/>
            <person name="Grigoriev I.V."/>
        </authorList>
    </citation>
    <scope>NUCLEOTIDE SEQUENCE [LARGE SCALE GENOMIC DNA]</scope>
    <source>
        <strain evidence="2 3">NRRL 3116</strain>
    </source>
</reference>
<keyword evidence="1" id="KW-0732">Signal</keyword>
<dbReference type="EMBL" id="MCFF01000022">
    <property type="protein sequence ID" value="ORZ13868.1"/>
    <property type="molecule type" value="Genomic_DNA"/>
</dbReference>
<sequence length="145" mass="15417">MHAFSFVSTTALAFLATLLLLATTPASVKADCVLECTEIVFNIGFCGSLSDLGDRDAADMPPVGAGNTDRDKCLCKQDIARLYRKCQLCRDPLNANAQVDKFVAACNLQDPSRHLVNGASSPNKISFGTFVRSGLLVSGLAYIVA</sequence>
<dbReference type="RefSeq" id="XP_021880652.1">
    <property type="nucleotide sequence ID" value="XM_022027859.1"/>
</dbReference>
<feature type="signal peptide" evidence="1">
    <location>
        <begin position="1"/>
        <end position="30"/>
    </location>
</feature>
<keyword evidence="3" id="KW-1185">Reference proteome</keyword>
<protein>
    <submittedName>
        <fullName evidence="2">Uncharacterized protein</fullName>
    </submittedName>
</protein>
<evidence type="ECO:0000313" key="3">
    <source>
        <dbReference type="Proteomes" id="UP000193648"/>
    </source>
</evidence>
<dbReference type="OrthoDB" id="2368372at2759"/>
<dbReference type="Proteomes" id="UP000193648">
    <property type="component" value="Unassembled WGS sequence"/>
</dbReference>
<dbReference type="GeneID" id="33569702"/>